<dbReference type="AlphaFoldDB" id="A0A3A2ZKJ9"/>
<dbReference type="PANTHER" id="PTHR13056">
    <property type="entry name" value="VACUOLAR FUSION PROTEIN CCZ1 HOMOLOG-RELATED"/>
    <property type="match status" value="1"/>
</dbReference>
<dbReference type="GO" id="GO:0016192">
    <property type="term" value="P:vesicle-mediated transport"/>
    <property type="evidence" value="ECO:0007669"/>
    <property type="project" value="InterPro"/>
</dbReference>
<gene>
    <name evidence="4" type="ORF">PHISCL_03964</name>
</gene>
<feature type="compositionally biased region" description="Polar residues" evidence="2">
    <location>
        <begin position="390"/>
        <end position="410"/>
    </location>
</feature>
<evidence type="ECO:0000259" key="3">
    <source>
        <dbReference type="Pfam" id="PF19031"/>
    </source>
</evidence>
<dbReference type="Pfam" id="PF19031">
    <property type="entry name" value="Intu_longin_1"/>
    <property type="match status" value="1"/>
</dbReference>
<organism evidence="4 5">
    <name type="scientific">Aspergillus sclerotialis</name>
    <dbReference type="NCBI Taxonomy" id="2070753"/>
    <lineage>
        <taxon>Eukaryota</taxon>
        <taxon>Fungi</taxon>
        <taxon>Dikarya</taxon>
        <taxon>Ascomycota</taxon>
        <taxon>Pezizomycotina</taxon>
        <taxon>Eurotiomycetes</taxon>
        <taxon>Eurotiomycetidae</taxon>
        <taxon>Eurotiales</taxon>
        <taxon>Aspergillaceae</taxon>
        <taxon>Aspergillus</taxon>
        <taxon>Aspergillus subgen. Polypaecilum</taxon>
    </lineage>
</organism>
<feature type="region of interest" description="Disordered" evidence="2">
    <location>
        <begin position="435"/>
        <end position="493"/>
    </location>
</feature>
<name>A0A3A2ZKJ9_9EURO</name>
<proteinExistence type="inferred from homology"/>
<comment type="caution">
    <text evidence="4">The sequence shown here is derived from an EMBL/GenBank/DDBJ whole genome shotgun (WGS) entry which is preliminary data.</text>
</comment>
<accession>A0A3A2ZKJ9</accession>
<evidence type="ECO:0000313" key="5">
    <source>
        <dbReference type="Proteomes" id="UP000266188"/>
    </source>
</evidence>
<feature type="region of interest" description="Disordered" evidence="2">
    <location>
        <begin position="257"/>
        <end position="294"/>
    </location>
</feature>
<evidence type="ECO:0000256" key="2">
    <source>
        <dbReference type="SAM" id="MobiDB-lite"/>
    </source>
</evidence>
<dbReference type="STRING" id="2070753.A0A3A2ZKJ9"/>
<feature type="region of interest" description="Disordered" evidence="2">
    <location>
        <begin position="329"/>
        <end position="418"/>
    </location>
</feature>
<feature type="compositionally biased region" description="Basic residues" evidence="2">
    <location>
        <begin position="339"/>
        <end position="351"/>
    </location>
</feature>
<reference evidence="5" key="1">
    <citation type="submission" date="2017-02" db="EMBL/GenBank/DDBJ databases">
        <authorList>
            <person name="Tafer H."/>
            <person name="Lopandic K."/>
        </authorList>
    </citation>
    <scope>NUCLEOTIDE SEQUENCE [LARGE SCALE GENOMIC DNA]</scope>
    <source>
        <strain evidence="5">CBS 366.77</strain>
    </source>
</reference>
<feature type="compositionally biased region" description="Polar residues" evidence="2">
    <location>
        <begin position="435"/>
        <end position="446"/>
    </location>
</feature>
<dbReference type="OrthoDB" id="240546at2759"/>
<dbReference type="Proteomes" id="UP000266188">
    <property type="component" value="Unassembled WGS sequence"/>
</dbReference>
<feature type="compositionally biased region" description="Basic and acidic residues" evidence="2">
    <location>
        <begin position="447"/>
        <end position="457"/>
    </location>
</feature>
<feature type="domain" description="CCZ1/INTU/HSP4 first Longin" evidence="3">
    <location>
        <begin position="15"/>
        <end position="119"/>
    </location>
</feature>
<dbReference type="InterPro" id="IPR013176">
    <property type="entry name" value="Ccz1"/>
</dbReference>
<dbReference type="PANTHER" id="PTHR13056:SF0">
    <property type="entry name" value="VACUOLAR FUSION PROTEIN CCZ1 HOMOLOG-RELATED"/>
    <property type="match status" value="1"/>
</dbReference>
<evidence type="ECO:0000256" key="1">
    <source>
        <dbReference type="ARBA" id="ARBA00005352"/>
    </source>
</evidence>
<dbReference type="InterPro" id="IPR043987">
    <property type="entry name" value="CCZ1/INTU/HSP4_longin_1"/>
</dbReference>
<sequence length="553" mass="61081">MPESDSSLVVPAQLAFLTIYNPLLGLTDETITDQIVFYTSKSTQSRCNETSSIDVDVEGSRDEWNQRLRQIGLSQGMVNFARNFSNGQPVDFVETDKTRIVIHELEKNWWILASIDLTRLPSDAATGSSQDNASDTPSFRYSSRETCPPHLLIQQLRRAHSTFLLHHDFTLDGLYQRVGRSTFCLFLDRFWTKFAWAWEVLLSGNPTVDIYNGIKLSVGGELGIGVGEEEWGSGERAVLEDFVGRTDGLVDLVVSRFGDPPTTTEDTKPLKKPESTTTEGNGKPQWLGSERHPRPYDGVIFSGVGAISRTSLAQVSQWMEWIYRYGDEAYGVGEDPTSTRRHRHRKRRARPRTRDKSTLPGTGNSPQDSTQGKGFSPGIPKPLVKGTGRPPQNTDEQSSAQISGKSSPARSVQGGDWTGLGTDTFMKLLTLGYGSSWSLPSRTPSTHPRDSPLRQEDSPNNAEHTCSSDARQTPGENPSRNGDNAKSKFHSPGTFLIGLRDDIQGINEQSPEYQSSGCSKGNQNSRILHRTVHIQLASPAPNETGLATLPFDL</sequence>
<keyword evidence="5" id="KW-1185">Reference proteome</keyword>
<dbReference type="GO" id="GO:0035658">
    <property type="term" value="C:Mon1-Ccz1 complex"/>
    <property type="evidence" value="ECO:0007669"/>
    <property type="project" value="InterPro"/>
</dbReference>
<evidence type="ECO:0000313" key="4">
    <source>
        <dbReference type="EMBL" id="RJE23718.1"/>
    </source>
</evidence>
<comment type="similarity">
    <text evidence="1">Belongs to the CCZ1 family.</text>
</comment>
<feature type="compositionally biased region" description="Polar residues" evidence="2">
    <location>
        <begin position="458"/>
        <end position="484"/>
    </location>
</feature>
<feature type="compositionally biased region" description="Basic and acidic residues" evidence="2">
    <location>
        <begin position="265"/>
        <end position="274"/>
    </location>
</feature>
<dbReference type="EMBL" id="MVGC01000108">
    <property type="protein sequence ID" value="RJE23718.1"/>
    <property type="molecule type" value="Genomic_DNA"/>
</dbReference>
<feature type="compositionally biased region" description="Polar residues" evidence="2">
    <location>
        <begin position="359"/>
        <end position="373"/>
    </location>
</feature>
<protein>
    <recommendedName>
        <fullName evidence="3">CCZ1/INTU/HSP4 first Longin domain-containing protein</fullName>
    </recommendedName>
</protein>